<proteinExistence type="predicted"/>
<keyword evidence="2" id="KW-1185">Reference proteome</keyword>
<comment type="caution">
    <text evidence="1">The sequence shown here is derived from an EMBL/GenBank/DDBJ whole genome shotgun (WGS) entry which is preliminary data.</text>
</comment>
<evidence type="ECO:0000313" key="2">
    <source>
        <dbReference type="Proteomes" id="UP001152531"/>
    </source>
</evidence>
<dbReference type="EMBL" id="CALSDN010000001">
    <property type="protein sequence ID" value="CAH6719005.1"/>
    <property type="molecule type" value="Genomic_DNA"/>
</dbReference>
<organism evidence="1 2">
    <name type="scientific">[Candida] jaroonii</name>
    <dbReference type="NCBI Taxonomy" id="467808"/>
    <lineage>
        <taxon>Eukaryota</taxon>
        <taxon>Fungi</taxon>
        <taxon>Dikarya</taxon>
        <taxon>Ascomycota</taxon>
        <taxon>Saccharomycotina</taxon>
        <taxon>Pichiomycetes</taxon>
        <taxon>Debaryomycetaceae</taxon>
        <taxon>Yamadazyma</taxon>
    </lineage>
</organism>
<name>A0ACA9Y310_9ASCO</name>
<sequence length="615" mass="71999">MKIKKTTIGVGVSLVMVMTFLGAMFHMKYTSSYDVHLFPHIKNIIYPKNFQLSSSSDLSKHYDIFFNLSNNHESIESNIFRYPGTSKWDNQLLKDQPYHDKEILLYEYKGEDCQTNKQRLHVDISESVEFESDLETMVKVFSDQLENDPTFKEFQPYFKEDIPMQIKVGTLNKHWYKFAGSSVWLEDYGVHLMISRVMYSMKGHKRKQLFSFTYAQVYDENWVELKNVELVNFVNDENNENVMRNLKFPCFLPVPFYHHPSLVEKVYYGTEDPRLFLITNEFGKKEPLIIFNAYHRKVIEQNLNDKESMKVKFGYYRSMFLSWPFRFQRGKTNVDGVSDVETQNLAYNQAVELRITDHDRAEVQKNWTPMLKYEERKDYGYDRYVYFIYRWSNLEILRCNLNSFTEGTSSCDYEYKRLLDSSKDEVGPLRGGTEMINLRDIVKDKSVKLPDREIWIGFPRAHIKGCGCGKDMYRPNLAVITKEADDKYKISHLSSFTSLDVEVYGWTNPHIQCASKDANVLISNGISNWEMKNGQDFLTLSLSVADATNNIIHIKNLLSHVIFRTSILTEDTGFGYDEVVVNCALDESTKFCKNYGMEMKKLGKSSPPEPDYDQF</sequence>
<accession>A0ACA9Y310</accession>
<evidence type="ECO:0000313" key="1">
    <source>
        <dbReference type="EMBL" id="CAH6719005.1"/>
    </source>
</evidence>
<reference evidence="1" key="1">
    <citation type="submission" date="2022-06" db="EMBL/GenBank/DDBJ databases">
        <authorList>
            <person name="Legras J.-L."/>
            <person name="Devillers H."/>
            <person name="Grondin C."/>
        </authorList>
    </citation>
    <scope>NUCLEOTIDE SEQUENCE</scope>
    <source>
        <strain evidence="1">CLIB 1444</strain>
    </source>
</reference>
<dbReference type="Proteomes" id="UP001152531">
    <property type="component" value="Unassembled WGS sequence"/>
</dbReference>
<gene>
    <name evidence="1" type="ORF">CLIB1444_01S19350</name>
</gene>
<protein>
    <submittedName>
        <fullName evidence="1">Beta-mannosyltransferase 6</fullName>
    </submittedName>
</protein>